<organism evidence="2 3">
    <name type="scientific">Suillus discolor</name>
    <dbReference type="NCBI Taxonomy" id="1912936"/>
    <lineage>
        <taxon>Eukaryota</taxon>
        <taxon>Fungi</taxon>
        <taxon>Dikarya</taxon>
        <taxon>Basidiomycota</taxon>
        <taxon>Agaricomycotina</taxon>
        <taxon>Agaricomycetes</taxon>
        <taxon>Agaricomycetidae</taxon>
        <taxon>Boletales</taxon>
        <taxon>Suillineae</taxon>
        <taxon>Suillaceae</taxon>
        <taxon>Suillus</taxon>
    </lineage>
</organism>
<evidence type="ECO:0000256" key="1">
    <source>
        <dbReference type="SAM" id="MobiDB-lite"/>
    </source>
</evidence>
<reference evidence="2" key="1">
    <citation type="journal article" date="2020" name="New Phytol.">
        <title>Comparative genomics reveals dynamic genome evolution in host specialist ectomycorrhizal fungi.</title>
        <authorList>
            <person name="Lofgren L.A."/>
            <person name="Nguyen N.H."/>
            <person name="Vilgalys R."/>
            <person name="Ruytinx J."/>
            <person name="Liao H.L."/>
            <person name="Branco S."/>
            <person name="Kuo A."/>
            <person name="LaButti K."/>
            <person name="Lipzen A."/>
            <person name="Andreopoulos W."/>
            <person name="Pangilinan J."/>
            <person name="Riley R."/>
            <person name="Hundley H."/>
            <person name="Na H."/>
            <person name="Barry K."/>
            <person name="Grigoriev I.V."/>
            <person name="Stajich J.E."/>
            <person name="Kennedy P.G."/>
        </authorList>
    </citation>
    <scope>NUCLEOTIDE SEQUENCE</scope>
    <source>
        <strain evidence="2">FC423</strain>
    </source>
</reference>
<accession>A0A9P7JQG0</accession>
<dbReference type="Proteomes" id="UP000823399">
    <property type="component" value="Unassembled WGS sequence"/>
</dbReference>
<dbReference type="AlphaFoldDB" id="A0A9P7JQG0"/>
<dbReference type="RefSeq" id="XP_041288718.1">
    <property type="nucleotide sequence ID" value="XM_041434077.1"/>
</dbReference>
<evidence type="ECO:0000313" key="2">
    <source>
        <dbReference type="EMBL" id="KAG2097960.1"/>
    </source>
</evidence>
<comment type="caution">
    <text evidence="2">The sequence shown here is derived from an EMBL/GenBank/DDBJ whole genome shotgun (WGS) entry which is preliminary data.</text>
</comment>
<sequence length="497" mass="56520">MESFQRHTSSKQQGHSPAEEDVVPDYEGGFDGMAESHIDAPWREQQPYVEEVEDKHNVWMCYIQSYPGQVAKTLGEVENMFCTIRAEQEALGLDPWAPFANEEEWYLVKWLIARVGQTVIDEILKLPIASHRNTLFTSKYTLMKAVYRLSQGTKWKLKKITVEGNMVTNGGQHEKEELELWLGDPVDCIRELMGNPQFKNMVSYAPEKVLGRLPEGAVVVPVILASDKTSLSQFRGDQEVWPVYLTLGNISKEIQSEHYCLFHYCMTQVLEPLVSAGQDGVDMTCPDQQVRQMHPIVAAYIADFPEQCLVACCMENWCPKCTVGHYHHGDMRPSAPHEQDSTIENLQLHSGGELSEEIFENIIGKDTLDAWFKELQHVFLGVIARGVENRGIAAVHAVLDFVYYAQFQSHTEKMLSHMQAAVTSFHANKDVFIVGLPKFSPEPKVQVQFWFRLALGCGVQFQFRAEVASLNLVQTGLNLYEPARLLFANIQRFLQQY</sequence>
<dbReference type="OrthoDB" id="2418900at2759"/>
<protein>
    <submittedName>
        <fullName evidence="2">Uncharacterized protein</fullName>
    </submittedName>
</protein>
<dbReference type="InterPro" id="IPR041078">
    <property type="entry name" value="Plavaka"/>
</dbReference>
<feature type="compositionally biased region" description="Polar residues" evidence="1">
    <location>
        <begin position="1"/>
        <end position="15"/>
    </location>
</feature>
<gene>
    <name evidence="2" type="ORF">F5147DRAFT_656201</name>
</gene>
<dbReference type="Pfam" id="PF18759">
    <property type="entry name" value="Plavaka"/>
    <property type="match status" value="3"/>
</dbReference>
<keyword evidence="3" id="KW-1185">Reference proteome</keyword>
<proteinExistence type="predicted"/>
<dbReference type="GeneID" id="64696336"/>
<evidence type="ECO:0000313" key="3">
    <source>
        <dbReference type="Proteomes" id="UP000823399"/>
    </source>
</evidence>
<dbReference type="EMBL" id="JABBWM010000063">
    <property type="protein sequence ID" value="KAG2097960.1"/>
    <property type="molecule type" value="Genomic_DNA"/>
</dbReference>
<name>A0A9P7JQG0_9AGAM</name>
<feature type="region of interest" description="Disordered" evidence="1">
    <location>
        <begin position="1"/>
        <end position="30"/>
    </location>
</feature>